<dbReference type="InterPro" id="IPR011008">
    <property type="entry name" value="Dimeric_a/b-barrel"/>
</dbReference>
<dbReference type="OrthoDB" id="8589613at2"/>
<feature type="domain" description="YCII-related" evidence="2">
    <location>
        <begin position="22"/>
        <end position="93"/>
    </location>
</feature>
<gene>
    <name evidence="3" type="ORF">FCL40_03780</name>
</gene>
<dbReference type="InterPro" id="IPR005545">
    <property type="entry name" value="YCII"/>
</dbReference>
<reference evidence="3 4" key="1">
    <citation type="submission" date="2019-04" db="EMBL/GenBank/DDBJ databases">
        <authorList>
            <person name="Hwang J.C."/>
        </authorList>
    </citation>
    <scope>NUCLEOTIDE SEQUENCE [LARGE SCALE GENOMIC DNA]</scope>
    <source>
        <strain evidence="3 4">IMCC35001</strain>
    </source>
</reference>
<dbReference type="Gene3D" id="3.30.70.1060">
    <property type="entry name" value="Dimeric alpha+beta barrel"/>
    <property type="match status" value="1"/>
</dbReference>
<evidence type="ECO:0000259" key="2">
    <source>
        <dbReference type="Pfam" id="PF03795"/>
    </source>
</evidence>
<evidence type="ECO:0000313" key="3">
    <source>
        <dbReference type="EMBL" id="TKB50292.1"/>
    </source>
</evidence>
<dbReference type="SUPFAM" id="SSF54909">
    <property type="entry name" value="Dimeric alpha+beta barrel"/>
    <property type="match status" value="1"/>
</dbReference>
<evidence type="ECO:0000313" key="4">
    <source>
        <dbReference type="Proteomes" id="UP000305674"/>
    </source>
</evidence>
<dbReference type="EMBL" id="SWCI01000002">
    <property type="protein sequence ID" value="TKB50292.1"/>
    <property type="molecule type" value="Genomic_DNA"/>
</dbReference>
<keyword evidence="4" id="KW-1185">Reference proteome</keyword>
<dbReference type="RefSeq" id="WP_136851539.1">
    <property type="nucleotide sequence ID" value="NZ_SWCI01000002.1"/>
</dbReference>
<comment type="caution">
    <text evidence="3">The sequence shown here is derived from an EMBL/GenBank/DDBJ whole genome shotgun (WGS) entry which is preliminary data.</text>
</comment>
<evidence type="ECO:0000256" key="1">
    <source>
        <dbReference type="ARBA" id="ARBA00007689"/>
    </source>
</evidence>
<dbReference type="Proteomes" id="UP000305674">
    <property type="component" value="Unassembled WGS sequence"/>
</dbReference>
<accession>A0A4U1BG54</accession>
<comment type="similarity">
    <text evidence="1">Belongs to the YciI family.</text>
</comment>
<name>A0A4U1BG54_9GAMM</name>
<dbReference type="Pfam" id="PF03795">
    <property type="entry name" value="YCII"/>
    <property type="match status" value="1"/>
</dbReference>
<protein>
    <recommendedName>
        <fullName evidence="2">YCII-related domain-containing protein</fullName>
    </recommendedName>
</protein>
<organism evidence="3 4">
    <name type="scientific">Ferrimonas sediminicola</name>
    <dbReference type="NCBI Taxonomy" id="2569538"/>
    <lineage>
        <taxon>Bacteria</taxon>
        <taxon>Pseudomonadati</taxon>
        <taxon>Pseudomonadota</taxon>
        <taxon>Gammaproteobacteria</taxon>
        <taxon>Alteromonadales</taxon>
        <taxon>Ferrimonadaceae</taxon>
        <taxon>Ferrimonas</taxon>
    </lineage>
</organism>
<proteinExistence type="inferred from homology"/>
<dbReference type="AlphaFoldDB" id="A0A4U1BG54"/>
<sequence length="103" mass="11504">MNQFLYKLRPLRPEMLSQGPTPQEAGAVEAHFAYLSRLKDEGRVAMAGRTLTEDEHSFGVVVLLADSQEQAHNLMECDPAVSEGVMSAELYPFRVALWGQDPR</sequence>